<dbReference type="AlphaFoldDB" id="A0A498QE26"/>
<keyword evidence="2 3" id="KW-0472">Membrane</keyword>
<feature type="transmembrane region" description="Helical" evidence="3">
    <location>
        <begin position="12"/>
        <end position="34"/>
    </location>
</feature>
<comment type="subcellular location">
    <subcellularLocation>
        <location evidence="1">Membrane</location>
    </subcellularLocation>
</comment>
<evidence type="ECO:0000313" key="5">
    <source>
        <dbReference type="Proteomes" id="UP000273307"/>
    </source>
</evidence>
<keyword evidence="3" id="KW-1133">Transmembrane helix</keyword>
<protein>
    <recommendedName>
        <fullName evidence="6">Mce associated protein</fullName>
    </recommendedName>
</protein>
<evidence type="ECO:0000256" key="2">
    <source>
        <dbReference type="ARBA" id="ARBA00023136"/>
    </source>
</evidence>
<keyword evidence="3" id="KW-0812">Transmembrane</keyword>
<dbReference type="OrthoDB" id="4750467at2"/>
<dbReference type="Proteomes" id="UP000273307">
    <property type="component" value="Unassembled WGS sequence"/>
</dbReference>
<dbReference type="EMBL" id="UPHP01000128">
    <property type="protein sequence ID" value="VBA43063.1"/>
    <property type="molecule type" value="Genomic_DNA"/>
</dbReference>
<gene>
    <name evidence="4" type="ORF">LAUMK136_04897</name>
</gene>
<evidence type="ECO:0000256" key="1">
    <source>
        <dbReference type="ARBA" id="ARBA00004370"/>
    </source>
</evidence>
<dbReference type="RefSeq" id="WP_122498382.1">
    <property type="nucleotide sequence ID" value="NZ_UPHP01000128.1"/>
</dbReference>
<evidence type="ECO:0000256" key="3">
    <source>
        <dbReference type="SAM" id="Phobius"/>
    </source>
</evidence>
<dbReference type="PANTHER" id="PTHR37042">
    <property type="entry name" value="OUTER MEMBRANE PROTEIN RV1973"/>
    <property type="match status" value="1"/>
</dbReference>
<reference evidence="4 5" key="1">
    <citation type="submission" date="2018-09" db="EMBL/GenBank/DDBJ databases">
        <authorList>
            <person name="Tagini F."/>
        </authorList>
    </citation>
    <scope>NUCLEOTIDE SEQUENCE [LARGE SCALE GENOMIC DNA]</scope>
    <source>
        <strain evidence="4 5">MK136</strain>
    </source>
</reference>
<sequence>MRLRRVWRALGAVAGVLLVTAIVGLAAAGGWFYWDRVEADGARTARAELPKVAADQIPKVFAYDYQTVERSLNDAYPFLTPAYRQEFKRSANAQIIPEAKKREVVVQANVVGVGIMSAQRNSASVMVYMNRTVTDKSRQPLYDGSRLRVDYKRIDGRWLIAYITPI</sequence>
<dbReference type="PANTHER" id="PTHR37042:SF4">
    <property type="entry name" value="OUTER MEMBRANE PROTEIN RV1973"/>
    <property type="match status" value="1"/>
</dbReference>
<name>A0A498QE26_9MYCO</name>
<accession>A0A498QE26</accession>
<keyword evidence="5" id="KW-1185">Reference proteome</keyword>
<organism evidence="4 5">
    <name type="scientific">Mycobacterium attenuatum</name>
    <dbReference type="NCBI Taxonomy" id="2341086"/>
    <lineage>
        <taxon>Bacteria</taxon>
        <taxon>Bacillati</taxon>
        <taxon>Actinomycetota</taxon>
        <taxon>Actinomycetes</taxon>
        <taxon>Mycobacteriales</taxon>
        <taxon>Mycobacteriaceae</taxon>
        <taxon>Mycobacterium</taxon>
    </lineage>
</organism>
<evidence type="ECO:0000313" key="4">
    <source>
        <dbReference type="EMBL" id="VBA43063.1"/>
    </source>
</evidence>
<evidence type="ECO:0008006" key="6">
    <source>
        <dbReference type="Google" id="ProtNLM"/>
    </source>
</evidence>
<dbReference type="GO" id="GO:0016020">
    <property type="term" value="C:membrane"/>
    <property type="evidence" value="ECO:0007669"/>
    <property type="project" value="UniProtKB-SubCell"/>
</dbReference>
<proteinExistence type="predicted"/>